<evidence type="ECO:0000313" key="3">
    <source>
        <dbReference type="Proteomes" id="UP000735302"/>
    </source>
</evidence>
<evidence type="ECO:0000259" key="1">
    <source>
        <dbReference type="Pfam" id="PF13843"/>
    </source>
</evidence>
<evidence type="ECO:0000313" key="2">
    <source>
        <dbReference type="EMBL" id="GFN80533.1"/>
    </source>
</evidence>
<dbReference type="Proteomes" id="UP000735302">
    <property type="component" value="Unassembled WGS sequence"/>
</dbReference>
<sequence>MLHIGNPDEEGKEKMEPFINMILSNFQGEFYPFEEVSIDEMVIGFKGQWQFKQFNATKPKKCHIKTFGLRDGATGYVLNILTYFVGETSYKPECDPDGSYAVKIFETLLTPIRTDPKIFADRFYTTRVLIDYLLQEKQYCTGTININR</sequence>
<accession>A0AAV3YBY5</accession>
<comment type="caution">
    <text evidence="2">The sequence shown here is derived from an EMBL/GenBank/DDBJ whole genome shotgun (WGS) entry which is preliminary data.</text>
</comment>
<dbReference type="InterPro" id="IPR029526">
    <property type="entry name" value="PGBD"/>
</dbReference>
<dbReference type="PANTHER" id="PTHR46599">
    <property type="entry name" value="PIGGYBAC TRANSPOSABLE ELEMENT-DERIVED PROTEIN 4"/>
    <property type="match status" value="1"/>
</dbReference>
<protein>
    <submittedName>
        <fullName evidence="2">PiggyBac transposable element-derived protein 4-like</fullName>
    </submittedName>
</protein>
<dbReference type="Pfam" id="PF13843">
    <property type="entry name" value="DDE_Tnp_1_7"/>
    <property type="match status" value="1"/>
</dbReference>
<dbReference type="AlphaFoldDB" id="A0AAV3YBY5"/>
<keyword evidence="3" id="KW-1185">Reference proteome</keyword>
<name>A0AAV3YBY5_9GAST</name>
<dbReference type="EMBL" id="BLXT01000825">
    <property type="protein sequence ID" value="GFN80533.1"/>
    <property type="molecule type" value="Genomic_DNA"/>
</dbReference>
<dbReference type="PANTHER" id="PTHR46599:SF3">
    <property type="entry name" value="PIGGYBAC TRANSPOSABLE ELEMENT-DERIVED PROTEIN 4"/>
    <property type="match status" value="1"/>
</dbReference>
<organism evidence="2 3">
    <name type="scientific">Plakobranchus ocellatus</name>
    <dbReference type="NCBI Taxonomy" id="259542"/>
    <lineage>
        <taxon>Eukaryota</taxon>
        <taxon>Metazoa</taxon>
        <taxon>Spiralia</taxon>
        <taxon>Lophotrochozoa</taxon>
        <taxon>Mollusca</taxon>
        <taxon>Gastropoda</taxon>
        <taxon>Heterobranchia</taxon>
        <taxon>Euthyneura</taxon>
        <taxon>Panpulmonata</taxon>
        <taxon>Sacoglossa</taxon>
        <taxon>Placobranchoidea</taxon>
        <taxon>Plakobranchidae</taxon>
        <taxon>Plakobranchus</taxon>
    </lineage>
</organism>
<feature type="domain" description="PiggyBac transposable element-derived protein" evidence="1">
    <location>
        <begin position="12"/>
        <end position="148"/>
    </location>
</feature>
<proteinExistence type="predicted"/>
<gene>
    <name evidence="2" type="ORF">PoB_000703900</name>
</gene>
<reference evidence="2 3" key="1">
    <citation type="journal article" date="2021" name="Elife">
        <title>Chloroplast acquisition without the gene transfer in kleptoplastic sea slugs, Plakobranchus ocellatus.</title>
        <authorList>
            <person name="Maeda T."/>
            <person name="Takahashi S."/>
            <person name="Yoshida T."/>
            <person name="Shimamura S."/>
            <person name="Takaki Y."/>
            <person name="Nagai Y."/>
            <person name="Toyoda A."/>
            <person name="Suzuki Y."/>
            <person name="Arimoto A."/>
            <person name="Ishii H."/>
            <person name="Satoh N."/>
            <person name="Nishiyama T."/>
            <person name="Hasebe M."/>
            <person name="Maruyama T."/>
            <person name="Minagawa J."/>
            <person name="Obokata J."/>
            <person name="Shigenobu S."/>
        </authorList>
    </citation>
    <scope>NUCLEOTIDE SEQUENCE [LARGE SCALE GENOMIC DNA]</scope>
</reference>